<dbReference type="GO" id="GO:0005615">
    <property type="term" value="C:extracellular space"/>
    <property type="evidence" value="ECO:0007669"/>
    <property type="project" value="TreeGrafter"/>
</dbReference>
<dbReference type="Gene3D" id="2.60.120.380">
    <property type="match status" value="1"/>
</dbReference>
<gene>
    <name evidence="9" type="ORF">NZH93_30410</name>
</gene>
<feature type="domain" description="Peptidase M14" evidence="8">
    <location>
        <begin position="239"/>
        <end position="554"/>
    </location>
</feature>
<dbReference type="Proteomes" id="UP001141259">
    <property type="component" value="Unassembled WGS sequence"/>
</dbReference>
<evidence type="ECO:0000256" key="3">
    <source>
        <dbReference type="ARBA" id="ARBA00022670"/>
    </source>
</evidence>
<dbReference type="EMBL" id="JANYMP010000017">
    <property type="protein sequence ID" value="MCS7481190.1"/>
    <property type="molecule type" value="Genomic_DNA"/>
</dbReference>
<dbReference type="InterPro" id="IPR000834">
    <property type="entry name" value="Peptidase_M14"/>
</dbReference>
<name>A0A9X2VR46_9PSEU</name>
<keyword evidence="10" id="KW-1185">Reference proteome</keyword>
<dbReference type="AlphaFoldDB" id="A0A9X2VR46"/>
<evidence type="ECO:0000256" key="2">
    <source>
        <dbReference type="ARBA" id="ARBA00005988"/>
    </source>
</evidence>
<feature type="active site" description="Proton donor/acceptor" evidence="7">
    <location>
        <position position="520"/>
    </location>
</feature>
<keyword evidence="6" id="KW-0482">Metalloprotease</keyword>
<evidence type="ECO:0000256" key="4">
    <source>
        <dbReference type="ARBA" id="ARBA00022801"/>
    </source>
</evidence>
<comment type="caution">
    <text evidence="9">The sequence shown here is derived from an EMBL/GenBank/DDBJ whole genome shotgun (WGS) entry which is preliminary data.</text>
</comment>
<keyword evidence="4" id="KW-0378">Hydrolase</keyword>
<evidence type="ECO:0000256" key="6">
    <source>
        <dbReference type="ARBA" id="ARBA00023049"/>
    </source>
</evidence>
<sequence length="820" mass="88450">MAVGVSSAVVLGLNTPVSTAAENVLRADRAVARSCFAGVLPARTAGVDRREVASTVDGLVQARLAAKDGGSGDWDVAVFDKTTGKLVAASTALGSRELAESFVTKGQQLVVQGCRYAGDARSVVLGVDFLALTPQGTPTPGVTAETAPERAELVRVTTADQQDKNKLLGLGLDVTEKADATGVDVVIAGEADRKVLRESGFRFEVLNPDLSATSRENARKDVEFASRTERTELPSGRTSYRHLWEYNYEMKELARKNPKLVRAFTLPNPTVEGLDVVGVEVATNVANTADGKPVNLLMALHHAREWPSAEHAMEWIYELVDGYSHDREIRGLLERTRNIIIPVVNADGFNISREAEPKGDFSRFDYEMKRKNCQAGDSPEQFRTGVCKANPAGAQRGTDPNRNYAGFWGGEGASTSWSGETFRGSTPFSEPETRNIRELVSNRQVTNLMTLHTYSNLVLRVPGVFGTRPPLDEPLNKALGDLMASRNGYTSQPSWALYDTSGTTEDWSYWATGGYGYTMEIGLDGFHPQYSTGVVAEYLGQAPAQGAGKGGNRAAFLDMLKNAATPEAHSTLVGTAPRGYELALRKSFQTPTSPVRQPDGTTKPAIYVQDTLNSKLEATGGRFTWAVNPSTRPYVAGRYGRDPQGPVQQSVQLANPEGVPAENRRFPSDPTGDRIPFTIKGMPEVDNGKVAVTINWGTPATDWDLFVVDADGQVVTSSASGDTNSETAVLYDPPAGEYTAVVVNYSQANPATPDDWSGGRVEFAGPVPATYGPKESYTLTCKDRRGRLVGLTDVFVDRGQTVDVGAVCTDSARATKQRKR</sequence>
<dbReference type="Pfam" id="PF00246">
    <property type="entry name" value="Peptidase_M14"/>
    <property type="match status" value="1"/>
</dbReference>
<evidence type="ECO:0000256" key="5">
    <source>
        <dbReference type="ARBA" id="ARBA00022833"/>
    </source>
</evidence>
<organism evidence="9 10">
    <name type="scientific">Umezawaea endophytica</name>
    <dbReference type="NCBI Taxonomy" id="1654476"/>
    <lineage>
        <taxon>Bacteria</taxon>
        <taxon>Bacillati</taxon>
        <taxon>Actinomycetota</taxon>
        <taxon>Actinomycetes</taxon>
        <taxon>Pseudonocardiales</taxon>
        <taxon>Pseudonocardiaceae</taxon>
        <taxon>Umezawaea</taxon>
    </lineage>
</organism>
<dbReference type="SUPFAM" id="SSF53187">
    <property type="entry name" value="Zn-dependent exopeptidases"/>
    <property type="match status" value="1"/>
</dbReference>
<keyword evidence="3" id="KW-0645">Protease</keyword>
<keyword evidence="9" id="KW-0121">Carboxypeptidase</keyword>
<reference evidence="9" key="1">
    <citation type="submission" date="2022-08" db="EMBL/GenBank/DDBJ databases">
        <authorList>
            <person name="Tistechok S."/>
            <person name="Samborskyy M."/>
            <person name="Roman I."/>
        </authorList>
    </citation>
    <scope>NUCLEOTIDE SEQUENCE</scope>
    <source>
        <strain evidence="9">DSM 103496</strain>
    </source>
</reference>
<dbReference type="GO" id="GO:0008270">
    <property type="term" value="F:zinc ion binding"/>
    <property type="evidence" value="ECO:0007669"/>
    <property type="project" value="InterPro"/>
</dbReference>
<keyword evidence="5" id="KW-0862">Zinc</keyword>
<evidence type="ECO:0000256" key="7">
    <source>
        <dbReference type="PROSITE-ProRule" id="PRU01379"/>
    </source>
</evidence>
<evidence type="ECO:0000313" key="10">
    <source>
        <dbReference type="Proteomes" id="UP001141259"/>
    </source>
</evidence>
<proteinExistence type="inferred from homology"/>
<comment type="cofactor">
    <cofactor evidence="1">
        <name>Zn(2+)</name>
        <dbReference type="ChEBI" id="CHEBI:29105"/>
    </cofactor>
</comment>
<dbReference type="PROSITE" id="PS52035">
    <property type="entry name" value="PEPTIDASE_M14"/>
    <property type="match status" value="1"/>
</dbReference>
<dbReference type="PANTHER" id="PTHR11705:SF143">
    <property type="entry name" value="SLL0236 PROTEIN"/>
    <property type="match status" value="1"/>
</dbReference>
<dbReference type="PANTHER" id="PTHR11705">
    <property type="entry name" value="PROTEASE FAMILY M14 CARBOXYPEPTIDASE A,B"/>
    <property type="match status" value="1"/>
</dbReference>
<dbReference type="GO" id="GO:0004181">
    <property type="term" value="F:metallocarboxypeptidase activity"/>
    <property type="evidence" value="ECO:0007669"/>
    <property type="project" value="InterPro"/>
</dbReference>
<evidence type="ECO:0000313" key="9">
    <source>
        <dbReference type="EMBL" id="MCS7481190.1"/>
    </source>
</evidence>
<evidence type="ECO:0000256" key="1">
    <source>
        <dbReference type="ARBA" id="ARBA00001947"/>
    </source>
</evidence>
<protein>
    <submittedName>
        <fullName evidence="9">M14 family zinc carboxypeptidase</fullName>
    </submittedName>
</protein>
<dbReference type="Gene3D" id="3.40.630.10">
    <property type="entry name" value="Zn peptidases"/>
    <property type="match status" value="1"/>
</dbReference>
<accession>A0A9X2VR46</accession>
<dbReference type="GO" id="GO:0006508">
    <property type="term" value="P:proteolysis"/>
    <property type="evidence" value="ECO:0007669"/>
    <property type="project" value="UniProtKB-KW"/>
</dbReference>
<dbReference type="SMART" id="SM00631">
    <property type="entry name" value="Zn_pept"/>
    <property type="match status" value="1"/>
</dbReference>
<evidence type="ECO:0000259" key="8">
    <source>
        <dbReference type="PROSITE" id="PS52035"/>
    </source>
</evidence>
<comment type="similarity">
    <text evidence="2 7">Belongs to the peptidase M14 family.</text>
</comment>